<dbReference type="GO" id="GO:0004721">
    <property type="term" value="F:phosphoprotein phosphatase activity"/>
    <property type="evidence" value="ECO:0007669"/>
    <property type="project" value="TreeGrafter"/>
</dbReference>
<dbReference type="PANTHER" id="PTHR45453">
    <property type="entry name" value="PHOSPHATE REGULON SENSOR PROTEIN PHOR"/>
    <property type="match status" value="1"/>
</dbReference>
<keyword evidence="7" id="KW-0902">Two-component regulatory system</keyword>
<dbReference type="InterPro" id="IPR050351">
    <property type="entry name" value="BphY/WalK/GraS-like"/>
</dbReference>
<keyword evidence="4" id="KW-0597">Phosphoprotein</keyword>
<dbReference type="CDD" id="cd00075">
    <property type="entry name" value="HATPase"/>
    <property type="match status" value="1"/>
</dbReference>
<evidence type="ECO:0000256" key="6">
    <source>
        <dbReference type="ARBA" id="ARBA00022777"/>
    </source>
</evidence>
<evidence type="ECO:0000259" key="8">
    <source>
        <dbReference type="PROSITE" id="PS50109"/>
    </source>
</evidence>
<dbReference type="SUPFAM" id="SSF47384">
    <property type="entry name" value="Homodimeric domain of signal transducing histidine kinase"/>
    <property type="match status" value="1"/>
</dbReference>
<dbReference type="CDD" id="cd00082">
    <property type="entry name" value="HisKA"/>
    <property type="match status" value="1"/>
</dbReference>
<evidence type="ECO:0000256" key="2">
    <source>
        <dbReference type="ARBA" id="ARBA00004370"/>
    </source>
</evidence>
<dbReference type="AlphaFoldDB" id="A0A212K777"/>
<dbReference type="InterPro" id="IPR036097">
    <property type="entry name" value="HisK_dim/P_sf"/>
</dbReference>
<dbReference type="InterPro" id="IPR036890">
    <property type="entry name" value="HATPase_C_sf"/>
</dbReference>
<keyword evidence="6 9" id="KW-0418">Kinase</keyword>
<dbReference type="GO" id="GO:0005886">
    <property type="term" value="C:plasma membrane"/>
    <property type="evidence" value="ECO:0007669"/>
    <property type="project" value="TreeGrafter"/>
</dbReference>
<evidence type="ECO:0000256" key="3">
    <source>
        <dbReference type="ARBA" id="ARBA00012438"/>
    </source>
</evidence>
<dbReference type="GO" id="GO:0000155">
    <property type="term" value="F:phosphorelay sensor kinase activity"/>
    <property type="evidence" value="ECO:0007669"/>
    <property type="project" value="InterPro"/>
</dbReference>
<comment type="subcellular location">
    <subcellularLocation>
        <location evidence="2">Membrane</location>
    </subcellularLocation>
</comment>
<evidence type="ECO:0000313" key="9">
    <source>
        <dbReference type="EMBL" id="SBW07589.1"/>
    </source>
</evidence>
<dbReference type="Gene3D" id="3.30.565.10">
    <property type="entry name" value="Histidine kinase-like ATPase, C-terminal domain"/>
    <property type="match status" value="1"/>
</dbReference>
<dbReference type="GO" id="GO:0016036">
    <property type="term" value="P:cellular response to phosphate starvation"/>
    <property type="evidence" value="ECO:0007669"/>
    <property type="project" value="TreeGrafter"/>
</dbReference>
<dbReference type="PANTHER" id="PTHR45453:SF1">
    <property type="entry name" value="PHOSPHATE REGULON SENSOR PROTEIN PHOR"/>
    <property type="match status" value="1"/>
</dbReference>
<dbReference type="InterPro" id="IPR005467">
    <property type="entry name" value="His_kinase_dom"/>
</dbReference>
<gene>
    <name evidence="9" type="ORF">KL86CLO1_12320</name>
</gene>
<sequence length="333" mass="36852">MLRNKVFRTFLVVAAGICLVATGACLAVNPWSGLFCFLGCMGVLSVSILFTRQQYHEIAELSLYLQRVANGEVLLDIRDNSEGELSILKNEIYKAANALTEQADALKLDKSELAAALSDISHQLKTPLTSLGIMADLLEEEHLPPEKRREFLASMRQGLDRMEWLVLTLLKLARLDADAAALTKTPILLSELIKKALSTMLIPIEIKEQTVHVHGEDTLVQCDPNWTVEALGNIIKNAVENTPIGTVIDIAYGKNLLYTFIQVRDNGPGIDNADLPHLFKRFYRGNKKHPSIAEDANSVGIGLAMSRTILRKQNGDIDAMNDNGAIFTLKLYR</sequence>
<evidence type="ECO:0000256" key="5">
    <source>
        <dbReference type="ARBA" id="ARBA00022679"/>
    </source>
</evidence>
<dbReference type="SUPFAM" id="SSF55874">
    <property type="entry name" value="ATPase domain of HSP90 chaperone/DNA topoisomerase II/histidine kinase"/>
    <property type="match status" value="1"/>
</dbReference>
<dbReference type="Gene3D" id="1.10.287.130">
    <property type="match status" value="1"/>
</dbReference>
<proteinExistence type="predicted"/>
<dbReference type="Pfam" id="PF00512">
    <property type="entry name" value="HisKA"/>
    <property type="match status" value="1"/>
</dbReference>
<dbReference type="PROSITE" id="PS51257">
    <property type="entry name" value="PROKAR_LIPOPROTEIN"/>
    <property type="match status" value="1"/>
</dbReference>
<comment type="catalytic activity">
    <reaction evidence="1">
        <text>ATP + protein L-histidine = ADP + protein N-phospho-L-histidine.</text>
        <dbReference type="EC" id="2.7.13.3"/>
    </reaction>
</comment>
<dbReference type="Pfam" id="PF02518">
    <property type="entry name" value="HATPase_c"/>
    <property type="match status" value="1"/>
</dbReference>
<reference evidence="9" key="1">
    <citation type="submission" date="2016-04" db="EMBL/GenBank/DDBJ databases">
        <authorList>
            <person name="Evans L.H."/>
            <person name="Alamgir A."/>
            <person name="Owens N."/>
            <person name="Weber N.D."/>
            <person name="Virtaneva K."/>
            <person name="Barbian K."/>
            <person name="Babar A."/>
            <person name="Rosenke K."/>
        </authorList>
    </citation>
    <scope>NUCLEOTIDE SEQUENCE</scope>
    <source>
        <strain evidence="9">86</strain>
    </source>
</reference>
<evidence type="ECO:0000256" key="4">
    <source>
        <dbReference type="ARBA" id="ARBA00022553"/>
    </source>
</evidence>
<keyword evidence="5 9" id="KW-0808">Transferase</keyword>
<dbReference type="EC" id="2.7.13.3" evidence="3"/>
<dbReference type="SMART" id="SM00387">
    <property type="entry name" value="HATPase_c"/>
    <property type="match status" value="1"/>
</dbReference>
<dbReference type="PROSITE" id="PS50109">
    <property type="entry name" value="HIS_KIN"/>
    <property type="match status" value="1"/>
</dbReference>
<evidence type="ECO:0000256" key="1">
    <source>
        <dbReference type="ARBA" id="ARBA00000085"/>
    </source>
</evidence>
<dbReference type="SMART" id="SM00388">
    <property type="entry name" value="HisKA"/>
    <property type="match status" value="1"/>
</dbReference>
<dbReference type="InterPro" id="IPR003594">
    <property type="entry name" value="HATPase_dom"/>
</dbReference>
<feature type="domain" description="Histidine kinase" evidence="8">
    <location>
        <begin position="119"/>
        <end position="333"/>
    </location>
</feature>
<dbReference type="EMBL" id="FLUN01000001">
    <property type="protein sequence ID" value="SBW07589.1"/>
    <property type="molecule type" value="Genomic_DNA"/>
</dbReference>
<organism evidence="9">
    <name type="scientific">uncultured Eubacteriales bacterium</name>
    <dbReference type="NCBI Taxonomy" id="172733"/>
    <lineage>
        <taxon>Bacteria</taxon>
        <taxon>Bacillati</taxon>
        <taxon>Bacillota</taxon>
        <taxon>Clostridia</taxon>
        <taxon>Eubacteriales</taxon>
        <taxon>environmental samples</taxon>
    </lineage>
</organism>
<accession>A0A212K777</accession>
<evidence type="ECO:0000256" key="7">
    <source>
        <dbReference type="ARBA" id="ARBA00023012"/>
    </source>
</evidence>
<protein>
    <recommendedName>
        <fullName evidence="3">histidine kinase</fullName>
        <ecNumber evidence="3">2.7.13.3</ecNumber>
    </recommendedName>
</protein>
<dbReference type="InterPro" id="IPR003661">
    <property type="entry name" value="HisK_dim/P_dom"/>
</dbReference>
<name>A0A212K777_9FIRM</name>